<accession>A0A4R2HC93</accession>
<dbReference type="SUPFAM" id="SSF51905">
    <property type="entry name" value="FAD/NAD(P)-binding domain"/>
    <property type="match status" value="1"/>
</dbReference>
<reference evidence="2" key="4">
    <citation type="submission" date="2024-05" db="EMBL/GenBank/DDBJ databases">
        <authorList>
            <person name="Sun Q."/>
            <person name="Zhou Y."/>
        </authorList>
    </citation>
    <scope>NUCLEOTIDE SEQUENCE</scope>
    <source>
        <strain evidence="2">CGMCC 1.15644</strain>
    </source>
</reference>
<protein>
    <submittedName>
        <fullName evidence="3">Putative NAD(P)/FAD-binding protein YdhS</fullName>
    </submittedName>
</protein>
<dbReference type="Gene3D" id="3.50.50.60">
    <property type="entry name" value="FAD/NAD(P)-binding domain"/>
    <property type="match status" value="1"/>
</dbReference>
<reference evidence="2" key="1">
    <citation type="journal article" date="2014" name="Int. J. Syst. Evol. Microbiol.">
        <title>Complete genome of a new Firmicutes species belonging to the dominant human colonic microbiota ('Ruminococcus bicirculans') reveals two chromosomes and a selective capacity to utilize plant glucans.</title>
        <authorList>
            <consortium name="NISC Comparative Sequencing Program"/>
            <person name="Wegmann U."/>
            <person name="Louis P."/>
            <person name="Goesmann A."/>
            <person name="Henrissat B."/>
            <person name="Duncan S.H."/>
            <person name="Flint H.J."/>
        </authorList>
    </citation>
    <scope>NUCLEOTIDE SEQUENCE</scope>
    <source>
        <strain evidence="2">CGMCC 1.15644</strain>
    </source>
</reference>
<evidence type="ECO:0000259" key="1">
    <source>
        <dbReference type="Pfam" id="PF13454"/>
    </source>
</evidence>
<comment type="caution">
    <text evidence="3">The sequence shown here is derived from an EMBL/GenBank/DDBJ whole genome shotgun (WGS) entry which is preliminary data.</text>
</comment>
<evidence type="ECO:0000313" key="4">
    <source>
        <dbReference type="Proteomes" id="UP000295684"/>
    </source>
</evidence>
<dbReference type="InterPro" id="IPR036188">
    <property type="entry name" value="FAD/NAD-bd_sf"/>
</dbReference>
<dbReference type="EMBL" id="SLWO01000004">
    <property type="protein sequence ID" value="TCO25217.1"/>
    <property type="molecule type" value="Genomic_DNA"/>
</dbReference>
<dbReference type="Pfam" id="PF13454">
    <property type="entry name" value="NAD_binding_9"/>
    <property type="match status" value="1"/>
</dbReference>
<sequence length="462" mass="51853">MKNIVIIGGGISGYLILMNLLRTPGAQRLNVVLLEKERLDRLGVPYETTEEAHLLNVPVSNMSAFSDDKNHFADWLLKNAIDFTPLSFMPRKIYRQYILDIFNHLMKYKSELINVSMLQAEAVDVDMEGKNVLLNGAGQLSFDQLIMATGTFPPGHLALKNNDYTHSANYFPSAWQPGLMDSLKGLEEIFIIGTGLTMTDTIISLHKRGHKGKVTAISRHGLMPAVHKKCIPYPCFGEDMRKQVTILGMFGILKKHLKQAAIIGSDWRAVTDALRPHIPQLWNQLAEVERKAFIEHLRHRWEVCRHRMPEECALIVHSWLATGKITMYAGRIRQISESAEAGFCITYIQEKTQLIKQLKADVIINCMGPLTDYNLIVHDLIRNLMQKGVICADPLGLGLQCSAEGALIQQDGRVSDCFYTIGAPAKGTLWETTAVPEIRVQAKQLADRVTGMHKPLLQYSNS</sequence>
<dbReference type="PANTHER" id="PTHR40254:SF1">
    <property type="entry name" value="BLR0577 PROTEIN"/>
    <property type="match status" value="1"/>
</dbReference>
<evidence type="ECO:0000313" key="5">
    <source>
        <dbReference type="Proteomes" id="UP000622648"/>
    </source>
</evidence>
<evidence type="ECO:0000313" key="2">
    <source>
        <dbReference type="EMBL" id="GGE47169.1"/>
    </source>
</evidence>
<gene>
    <name evidence="3" type="ORF">EV200_104254</name>
    <name evidence="2" type="ORF">GCM10011413_11620</name>
</gene>
<organism evidence="3 4">
    <name type="scientific">Pedobacter psychrotolerans</name>
    <dbReference type="NCBI Taxonomy" id="1843235"/>
    <lineage>
        <taxon>Bacteria</taxon>
        <taxon>Pseudomonadati</taxon>
        <taxon>Bacteroidota</taxon>
        <taxon>Sphingobacteriia</taxon>
        <taxon>Sphingobacteriales</taxon>
        <taxon>Sphingobacteriaceae</taxon>
        <taxon>Pedobacter</taxon>
    </lineage>
</organism>
<name>A0A4R2HC93_9SPHI</name>
<dbReference type="InterPro" id="IPR052189">
    <property type="entry name" value="L-asp_N-monooxygenase_NS-form"/>
</dbReference>
<feature type="domain" description="FAD-dependent urate hydroxylase HpyO/Asp monooxygenase CreE-like FAD/NAD(P)-binding" evidence="1">
    <location>
        <begin position="5"/>
        <end position="151"/>
    </location>
</feature>
<dbReference type="OrthoDB" id="6309046at2"/>
<dbReference type="Proteomes" id="UP000295684">
    <property type="component" value="Unassembled WGS sequence"/>
</dbReference>
<reference evidence="3 4" key="3">
    <citation type="submission" date="2019-03" db="EMBL/GenBank/DDBJ databases">
        <title>Genomic Encyclopedia of Type Strains, Phase IV (KMG-IV): sequencing the most valuable type-strain genomes for metagenomic binning, comparative biology and taxonomic classification.</title>
        <authorList>
            <person name="Goeker M."/>
        </authorList>
    </citation>
    <scope>NUCLEOTIDE SEQUENCE [LARGE SCALE GENOMIC DNA]</scope>
    <source>
        <strain evidence="3 4">DSM 103236</strain>
    </source>
</reference>
<dbReference type="EMBL" id="BMJO01000002">
    <property type="protein sequence ID" value="GGE47169.1"/>
    <property type="molecule type" value="Genomic_DNA"/>
</dbReference>
<evidence type="ECO:0000313" key="3">
    <source>
        <dbReference type="EMBL" id="TCO25217.1"/>
    </source>
</evidence>
<proteinExistence type="predicted"/>
<dbReference type="InterPro" id="IPR038732">
    <property type="entry name" value="HpyO/CreE_NAD-binding"/>
</dbReference>
<dbReference type="RefSeq" id="WP_132532783.1">
    <property type="nucleotide sequence ID" value="NZ_BMJO01000002.1"/>
</dbReference>
<dbReference type="Proteomes" id="UP000622648">
    <property type="component" value="Unassembled WGS sequence"/>
</dbReference>
<reference evidence="5" key="2">
    <citation type="journal article" date="2019" name="Int. J. Syst. Evol. Microbiol.">
        <title>The Global Catalogue of Microorganisms (GCM) 10K type strain sequencing project: providing services to taxonomists for standard genome sequencing and annotation.</title>
        <authorList>
            <consortium name="The Broad Institute Genomics Platform"/>
            <consortium name="The Broad Institute Genome Sequencing Center for Infectious Disease"/>
            <person name="Wu L."/>
            <person name="Ma J."/>
        </authorList>
    </citation>
    <scope>NUCLEOTIDE SEQUENCE [LARGE SCALE GENOMIC DNA]</scope>
    <source>
        <strain evidence="5">CGMCC 1.15644</strain>
    </source>
</reference>
<keyword evidence="5" id="KW-1185">Reference proteome</keyword>
<dbReference type="AlphaFoldDB" id="A0A4R2HC93"/>
<dbReference type="PANTHER" id="PTHR40254">
    <property type="entry name" value="BLR0577 PROTEIN"/>
    <property type="match status" value="1"/>
</dbReference>